<dbReference type="RefSeq" id="WP_076464298.1">
    <property type="nucleotide sequence ID" value="NZ_FTMN01000008.1"/>
</dbReference>
<feature type="compositionally biased region" description="Polar residues" evidence="1">
    <location>
        <begin position="40"/>
        <end position="52"/>
    </location>
</feature>
<evidence type="ECO:0000313" key="2">
    <source>
        <dbReference type="EMBL" id="SIQ72915.1"/>
    </source>
</evidence>
<dbReference type="STRING" id="49186.SAMN05421647_10842"/>
<evidence type="ECO:0000256" key="1">
    <source>
        <dbReference type="SAM" id="MobiDB-lite"/>
    </source>
</evidence>
<protein>
    <submittedName>
        <fullName evidence="2">Uncharacterized protein</fullName>
    </submittedName>
</protein>
<feature type="region of interest" description="Disordered" evidence="1">
    <location>
        <begin position="1"/>
        <end position="30"/>
    </location>
</feature>
<dbReference type="Proteomes" id="UP000186895">
    <property type="component" value="Unassembled WGS sequence"/>
</dbReference>
<sequence>MTSITQYTNTYPQSRPAAAHTQSASEEKGQFKLPDEAVSNPRTFDLSQTTPMSELPEEDYQMLLDGMQRMLESMHTRIQPGDPRLLEPYAEIVVDGRVIATVDNNGYIGSDVNLHYLGIDMDAISGGNLPKGPERAQVLAEQLARAAGGSVWVRSDTALDQATYDRLEQPRAVVDWLAMQADPYNLNLLKIMQARAEYERHSTAPAVVGKQEGTAG</sequence>
<dbReference type="AlphaFoldDB" id="A0A1N6V4X8"/>
<gene>
    <name evidence="2" type="ORF">SAMN05421647_10842</name>
</gene>
<feature type="compositionally biased region" description="Polar residues" evidence="1">
    <location>
        <begin position="1"/>
        <end position="13"/>
    </location>
</feature>
<dbReference type="EMBL" id="FTMN01000008">
    <property type="protein sequence ID" value="SIQ72915.1"/>
    <property type="molecule type" value="Genomic_DNA"/>
</dbReference>
<reference evidence="2 3" key="1">
    <citation type="submission" date="2017-01" db="EMBL/GenBank/DDBJ databases">
        <authorList>
            <person name="Mah S.A."/>
            <person name="Swanson W.J."/>
            <person name="Moy G.W."/>
            <person name="Vacquier V.D."/>
        </authorList>
    </citation>
    <scope>NUCLEOTIDE SEQUENCE [LARGE SCALE GENOMIC DNA]</scope>
    <source>
        <strain evidence="2 3">DSM 7027</strain>
    </source>
</reference>
<accession>A0A1N6V4X8</accession>
<keyword evidence="3" id="KW-1185">Reference proteome</keyword>
<evidence type="ECO:0000313" key="3">
    <source>
        <dbReference type="Proteomes" id="UP000186895"/>
    </source>
</evidence>
<name>A0A1N6V4X8_9GAMM</name>
<organism evidence="2 3">
    <name type="scientific">Marinobacterium stanieri</name>
    <dbReference type="NCBI Taxonomy" id="49186"/>
    <lineage>
        <taxon>Bacteria</taxon>
        <taxon>Pseudomonadati</taxon>
        <taxon>Pseudomonadota</taxon>
        <taxon>Gammaproteobacteria</taxon>
        <taxon>Oceanospirillales</taxon>
        <taxon>Oceanospirillaceae</taxon>
        <taxon>Marinobacterium</taxon>
    </lineage>
</organism>
<feature type="region of interest" description="Disordered" evidence="1">
    <location>
        <begin position="36"/>
        <end position="55"/>
    </location>
</feature>
<proteinExistence type="predicted"/>